<name>A0A6A5V344_9PLEO</name>
<dbReference type="InterPro" id="IPR023214">
    <property type="entry name" value="HAD_sf"/>
</dbReference>
<dbReference type="Pfam" id="PF00702">
    <property type="entry name" value="Hydrolase"/>
    <property type="match status" value="1"/>
</dbReference>
<dbReference type="GO" id="GO:0016791">
    <property type="term" value="F:phosphatase activity"/>
    <property type="evidence" value="ECO:0007669"/>
    <property type="project" value="UniProtKB-ARBA"/>
</dbReference>
<dbReference type="PANTHER" id="PTHR43611">
    <property type="entry name" value="ALPHA-D-GLUCOSE 1-PHOSPHATE PHOSPHATASE"/>
    <property type="match status" value="1"/>
</dbReference>
<dbReference type="NCBIfam" id="TIGR01509">
    <property type="entry name" value="HAD-SF-IA-v3"/>
    <property type="match status" value="1"/>
</dbReference>
<evidence type="ECO:0000313" key="3">
    <source>
        <dbReference type="Proteomes" id="UP000800036"/>
    </source>
</evidence>
<dbReference type="InterPro" id="IPR036412">
    <property type="entry name" value="HAD-like_sf"/>
</dbReference>
<dbReference type="SUPFAM" id="SSF56784">
    <property type="entry name" value="HAD-like"/>
    <property type="match status" value="1"/>
</dbReference>
<evidence type="ECO:0000259" key="1">
    <source>
        <dbReference type="Pfam" id="PF13843"/>
    </source>
</evidence>
<dbReference type="InterPro" id="IPR023198">
    <property type="entry name" value="PGP-like_dom2"/>
</dbReference>
<evidence type="ECO:0000313" key="2">
    <source>
        <dbReference type="EMBL" id="KAF1971288.1"/>
    </source>
</evidence>
<proteinExistence type="predicted"/>
<reference evidence="2" key="1">
    <citation type="journal article" date="2020" name="Stud. Mycol.">
        <title>101 Dothideomycetes genomes: a test case for predicting lifestyles and emergence of pathogens.</title>
        <authorList>
            <person name="Haridas S."/>
            <person name="Albert R."/>
            <person name="Binder M."/>
            <person name="Bloem J."/>
            <person name="Labutti K."/>
            <person name="Salamov A."/>
            <person name="Andreopoulos B."/>
            <person name="Baker S."/>
            <person name="Barry K."/>
            <person name="Bills G."/>
            <person name="Bluhm B."/>
            <person name="Cannon C."/>
            <person name="Castanera R."/>
            <person name="Culley D."/>
            <person name="Daum C."/>
            <person name="Ezra D."/>
            <person name="Gonzalez J."/>
            <person name="Henrissat B."/>
            <person name="Kuo A."/>
            <person name="Liang C."/>
            <person name="Lipzen A."/>
            <person name="Lutzoni F."/>
            <person name="Magnuson J."/>
            <person name="Mondo S."/>
            <person name="Nolan M."/>
            <person name="Ohm R."/>
            <person name="Pangilinan J."/>
            <person name="Park H.-J."/>
            <person name="Ramirez L."/>
            <person name="Alfaro M."/>
            <person name="Sun H."/>
            <person name="Tritt A."/>
            <person name="Yoshinaga Y."/>
            <person name="Zwiers L.-H."/>
            <person name="Turgeon B."/>
            <person name="Goodwin S."/>
            <person name="Spatafora J."/>
            <person name="Crous P."/>
            <person name="Grigoriev I."/>
        </authorList>
    </citation>
    <scope>NUCLEOTIDE SEQUENCE</scope>
    <source>
        <strain evidence="2">CBS 107.79</strain>
    </source>
</reference>
<dbReference type="OrthoDB" id="2012566at2759"/>
<dbReference type="InterPro" id="IPR029526">
    <property type="entry name" value="PGBD"/>
</dbReference>
<gene>
    <name evidence="2" type="ORF">BU23DRAFT_600403</name>
</gene>
<organism evidence="2 3">
    <name type="scientific">Bimuria novae-zelandiae CBS 107.79</name>
    <dbReference type="NCBI Taxonomy" id="1447943"/>
    <lineage>
        <taxon>Eukaryota</taxon>
        <taxon>Fungi</taxon>
        <taxon>Dikarya</taxon>
        <taxon>Ascomycota</taxon>
        <taxon>Pezizomycotina</taxon>
        <taxon>Dothideomycetes</taxon>
        <taxon>Pleosporomycetidae</taxon>
        <taxon>Pleosporales</taxon>
        <taxon>Massarineae</taxon>
        <taxon>Didymosphaeriaceae</taxon>
        <taxon>Bimuria</taxon>
    </lineage>
</organism>
<accession>A0A6A5V344</accession>
<dbReference type="Gene3D" id="1.10.150.240">
    <property type="entry name" value="Putative phosphatase, domain 2"/>
    <property type="match status" value="1"/>
</dbReference>
<sequence length="772" mass="85949">MDTEAAGECMTCVRRLISDYNLVLAGVEVVHRSISAILSVCSLPHQVPPKTLGKIIASDAWQALERGETDEDEVLERNASDTLSTTDISIGLTQCRNTFHVDANLLDLLAEFKDAMKDIGRDLKVYAMTNVSQGDFALMKEVMTKQGLNWDLFDGVFTSFEAGMRKPEPRFYEHIMNRIGAAPKDTLFVDDKAVNVNAALALGMHGLVFTGAEKLIYQLHLMFLDPRVLAGKTWLKTHARELVNEIENGPRFEDTFSQFLIMEATNDISLLRLTHTEDPPLKEEEEADKAIRTTMHKARKWNYFLHHPFGTTSDFPDDVDTTASSLLAFTPSKTPTPSSTPCSQTAMRMGSSRRTGTLPALVSTAACCAMSCARFTKAEEVQALREPLVEAVRKRVGVFNNTGCAKQECGDDYVPEVDSLAITMRLLACQLLFIRPVGFDQDLERLTEMQCEDGGWPLGWICRYSRTKARIGNRGVVTAFAINAIEAGLMKAAPTVDVANLERDEKTGYKVEPPVSGSRSKAVEKKDEKIETVGGDFGALLKVLGAVGSLAVKGSWLVGVRNWRRVMVSPAPSKSHTHGPPVRYTKYTKPCGLRPQLPTTPPAAWQPLSIYNDDVGSAHLPTGIDATDPFALFSLFFDAAQLEKLALHTNQHAEQVRAEDATQGRPHARAWKPTSKTELYTYLAILMYMGVHREPTIEEYWGKLHKNAPTYSINNYMACTRWQQLNRYMYCIEAPQLFKSLFGRVWDLFEHLRLTSSTVWHAGTLAKLSLLS</sequence>
<protein>
    <submittedName>
        <fullName evidence="2">HAD-like protein</fullName>
    </submittedName>
</protein>
<feature type="domain" description="PiggyBac transposable element-derived protein" evidence="1">
    <location>
        <begin position="628"/>
        <end position="756"/>
    </location>
</feature>
<dbReference type="InterPro" id="IPR006439">
    <property type="entry name" value="HAD-SF_hydro_IA"/>
</dbReference>
<dbReference type="Pfam" id="PF13843">
    <property type="entry name" value="DDE_Tnp_1_7"/>
    <property type="match status" value="1"/>
</dbReference>
<dbReference type="PANTHER" id="PTHR43611:SF3">
    <property type="entry name" value="FLAVIN MONONUCLEOTIDE HYDROLASE 1, CHLOROPLATIC"/>
    <property type="match status" value="1"/>
</dbReference>
<dbReference type="Proteomes" id="UP000800036">
    <property type="component" value="Unassembled WGS sequence"/>
</dbReference>
<dbReference type="Gene3D" id="3.40.50.1000">
    <property type="entry name" value="HAD superfamily/HAD-like"/>
    <property type="match status" value="1"/>
</dbReference>
<dbReference type="EMBL" id="ML976694">
    <property type="protein sequence ID" value="KAF1971288.1"/>
    <property type="molecule type" value="Genomic_DNA"/>
</dbReference>
<keyword evidence="3" id="KW-1185">Reference proteome</keyword>
<dbReference type="AlphaFoldDB" id="A0A6A5V344"/>